<dbReference type="InterPro" id="IPR015422">
    <property type="entry name" value="PyrdxlP-dep_Trfase_small"/>
</dbReference>
<dbReference type="VEuPathDB" id="FungiDB:PSHT_13936"/>
<dbReference type="OrthoDB" id="6752799at2759"/>
<dbReference type="AlphaFoldDB" id="A0A2S4UMR5"/>
<dbReference type="Proteomes" id="UP000238274">
    <property type="component" value="Unassembled WGS sequence"/>
</dbReference>
<dbReference type="EMBL" id="PKSM01000294">
    <property type="protein sequence ID" value="POV98612.1"/>
    <property type="molecule type" value="Genomic_DNA"/>
</dbReference>
<comment type="caution">
    <text evidence="2">The sequence shown here is derived from an EMBL/GenBank/DDBJ whole genome shotgun (WGS) entry which is preliminary data.</text>
</comment>
<dbReference type="SUPFAM" id="SSF53383">
    <property type="entry name" value="PLP-dependent transferases"/>
    <property type="match status" value="1"/>
</dbReference>
<proteinExistence type="predicted"/>
<keyword evidence="3" id="KW-1185">Reference proteome</keyword>
<organism evidence="2 3">
    <name type="scientific">Puccinia striiformis</name>
    <dbReference type="NCBI Taxonomy" id="27350"/>
    <lineage>
        <taxon>Eukaryota</taxon>
        <taxon>Fungi</taxon>
        <taxon>Dikarya</taxon>
        <taxon>Basidiomycota</taxon>
        <taxon>Pucciniomycotina</taxon>
        <taxon>Pucciniomycetes</taxon>
        <taxon>Pucciniales</taxon>
        <taxon>Pucciniaceae</taxon>
        <taxon>Puccinia</taxon>
    </lineage>
</organism>
<dbReference type="InterPro" id="IPR015421">
    <property type="entry name" value="PyrdxlP-dep_Trfase_major"/>
</dbReference>
<dbReference type="InterPro" id="IPR015424">
    <property type="entry name" value="PyrdxlP-dep_Trfase"/>
</dbReference>
<name>A0A2S4UMR5_9BASI</name>
<feature type="region of interest" description="Disordered" evidence="1">
    <location>
        <begin position="68"/>
        <end position="88"/>
    </location>
</feature>
<reference evidence="3" key="2">
    <citation type="journal article" date="2018" name="BMC Genomics">
        <title>Genomic insights into host adaptation between the wheat stripe rust pathogen (Puccinia striiformis f. sp. tritici) and the barley stripe rust pathogen (Puccinia striiformis f. sp. hordei).</title>
        <authorList>
            <person name="Xia C."/>
            <person name="Wang M."/>
            <person name="Yin C."/>
            <person name="Cornejo O.E."/>
            <person name="Hulbert S.H."/>
            <person name="Chen X."/>
        </authorList>
    </citation>
    <scope>NUCLEOTIDE SEQUENCE [LARGE SCALE GENOMIC DNA]</scope>
    <source>
        <strain evidence="3">93TX-2</strain>
    </source>
</reference>
<reference evidence="3" key="3">
    <citation type="journal article" date="2018" name="Mol. Plant Microbe Interact.">
        <title>Genome sequence resources for the wheat stripe rust pathogen (Puccinia striiformis f. sp. tritici) and the barley stripe rust pathogen (Puccinia striiformis f. sp. hordei).</title>
        <authorList>
            <person name="Xia C."/>
            <person name="Wang M."/>
            <person name="Yin C."/>
            <person name="Cornejo O.E."/>
            <person name="Hulbert S.H."/>
            <person name="Chen X."/>
        </authorList>
    </citation>
    <scope>NUCLEOTIDE SEQUENCE [LARGE SCALE GENOMIC DNA]</scope>
    <source>
        <strain evidence="3">93TX-2</strain>
    </source>
</reference>
<evidence type="ECO:0000313" key="2">
    <source>
        <dbReference type="EMBL" id="POV98612.1"/>
    </source>
</evidence>
<reference evidence="2 3" key="1">
    <citation type="submission" date="2017-12" db="EMBL/GenBank/DDBJ databases">
        <title>Gene loss provides genomic basis for host adaptation in cereal stripe rust fungi.</title>
        <authorList>
            <person name="Xia C."/>
        </authorList>
    </citation>
    <scope>NUCLEOTIDE SEQUENCE [LARGE SCALE GENOMIC DNA]</scope>
    <source>
        <strain evidence="2 3">93TX-2</strain>
    </source>
</reference>
<gene>
    <name evidence="2" type="ORF">PSHT_13936</name>
</gene>
<evidence type="ECO:0008006" key="4">
    <source>
        <dbReference type="Google" id="ProtNLM"/>
    </source>
</evidence>
<dbReference type="VEuPathDB" id="FungiDB:PSTT_08226"/>
<evidence type="ECO:0000256" key="1">
    <source>
        <dbReference type="SAM" id="MobiDB-lite"/>
    </source>
</evidence>
<protein>
    <recommendedName>
        <fullName evidence="4">Aspartate transaminase</fullName>
    </recommendedName>
</protein>
<evidence type="ECO:0000313" key="3">
    <source>
        <dbReference type="Proteomes" id="UP000238274"/>
    </source>
</evidence>
<sequence length="111" mass="12076">MNLGLGAYRDKEGKPFVLFSVCKAEAAVVAAKYNKEYLGTTGLPEFTKAAALLAYSVVSHIKSFLSSKLHTPGPAQDIKPSKTSAQGAQKTPSYICFLLSFSFTLMHQLWD</sequence>
<accession>A0A2S4UMR5</accession>
<dbReference type="Gene3D" id="3.40.640.10">
    <property type="entry name" value="Type I PLP-dependent aspartate aminotransferase-like (Major domain)"/>
    <property type="match status" value="1"/>
</dbReference>
<dbReference type="Gene3D" id="3.90.1150.10">
    <property type="entry name" value="Aspartate Aminotransferase, domain 1"/>
    <property type="match status" value="1"/>
</dbReference>